<dbReference type="RefSeq" id="WP_157757831.1">
    <property type="nucleotide sequence ID" value="NZ_CAJJUP010000002.1"/>
</dbReference>
<evidence type="ECO:0008006" key="3">
    <source>
        <dbReference type="Google" id="ProtNLM"/>
    </source>
</evidence>
<name>A0A7T7V054_9FLAO</name>
<reference evidence="1 2" key="1">
    <citation type="submission" date="2020-12" db="EMBL/GenBank/DDBJ databases">
        <title>FDA dAtabase for Regulatory Grade micrObial Sequences (FDA-ARGOS): Supporting development and validation of Infectious Disease Dx tests.</title>
        <authorList>
            <person name="Kerrigan L."/>
            <person name="Long C."/>
            <person name="Tallon L."/>
            <person name="Sadzewicz L."/>
            <person name="Zhao X."/>
            <person name="Boylan J."/>
            <person name="Ott S."/>
            <person name="Bowen H."/>
            <person name="Vavikolanu K."/>
            <person name="Mehta A."/>
            <person name="Aluvathingal J."/>
            <person name="Nadendla S."/>
            <person name="Yan Y."/>
            <person name="Sichtig H."/>
        </authorList>
    </citation>
    <scope>NUCLEOTIDE SEQUENCE [LARGE SCALE GENOMIC DNA]</scope>
    <source>
        <strain evidence="1 2">FDAARGOS_1031</strain>
    </source>
</reference>
<gene>
    <name evidence="1" type="ORF">I6H88_02225</name>
</gene>
<keyword evidence="2" id="KW-1185">Reference proteome</keyword>
<protein>
    <recommendedName>
        <fullName evidence="3">Bacteriocin</fullName>
    </recommendedName>
</protein>
<evidence type="ECO:0000313" key="1">
    <source>
        <dbReference type="EMBL" id="QQN59423.1"/>
    </source>
</evidence>
<dbReference type="GeneID" id="93135343"/>
<dbReference type="EMBL" id="CP067018">
    <property type="protein sequence ID" value="QQN59423.1"/>
    <property type="molecule type" value="Genomic_DNA"/>
</dbReference>
<organism evidence="1 2">
    <name type="scientific">Elizabethkingia bruuniana</name>
    <dbReference type="NCBI Taxonomy" id="1756149"/>
    <lineage>
        <taxon>Bacteria</taxon>
        <taxon>Pseudomonadati</taxon>
        <taxon>Bacteroidota</taxon>
        <taxon>Flavobacteriia</taxon>
        <taxon>Flavobacteriales</taxon>
        <taxon>Weeksellaceae</taxon>
        <taxon>Elizabethkingia</taxon>
    </lineage>
</organism>
<accession>A0A7T7V054</accession>
<evidence type="ECO:0000313" key="2">
    <source>
        <dbReference type="Proteomes" id="UP000595426"/>
    </source>
</evidence>
<proteinExistence type="predicted"/>
<dbReference type="Proteomes" id="UP000595426">
    <property type="component" value="Chromosome"/>
</dbReference>
<sequence>MKKLIRNQLKEIQGGKGICRPSAGFNCENGFTCCARFQGYSGLCYAIGDEPAECWLP</sequence>
<dbReference type="AlphaFoldDB" id="A0A7T7V054"/>